<comment type="similarity">
    <text evidence="3 10">Belongs to the glycosyltransferase 39 family.</text>
</comment>
<gene>
    <name evidence="13" type="primary">pmt</name>
    <name evidence="13" type="ORF">CMUST_05060</name>
</gene>
<keyword evidence="7 10" id="KW-1133">Transmembrane helix</keyword>
<evidence type="ECO:0000256" key="8">
    <source>
        <dbReference type="ARBA" id="ARBA00023136"/>
    </source>
</evidence>
<dbReference type="InterPro" id="IPR003342">
    <property type="entry name" value="ArnT-like_N"/>
</dbReference>
<evidence type="ECO:0000256" key="9">
    <source>
        <dbReference type="ARBA" id="ARBA00093617"/>
    </source>
</evidence>
<feature type="transmembrane region" description="Helical" evidence="10">
    <location>
        <begin position="173"/>
        <end position="191"/>
    </location>
</feature>
<comment type="function">
    <text evidence="10">Protein O-mannosyltransferase that catalyzes the transfer of a single mannose residue from a polyprenol phospho-mannosyl lipidic donor to the hydroxyl group of selected serine and threonine residues in acceptor proteins.</text>
</comment>
<evidence type="ECO:0000256" key="5">
    <source>
        <dbReference type="ARBA" id="ARBA00022679"/>
    </source>
</evidence>
<evidence type="ECO:0000259" key="11">
    <source>
        <dbReference type="Pfam" id="PF02366"/>
    </source>
</evidence>
<dbReference type="EMBL" id="CP011542">
    <property type="protein sequence ID" value="AKK05350.1"/>
    <property type="molecule type" value="Genomic_DNA"/>
</dbReference>
<dbReference type="Pfam" id="PF16192">
    <property type="entry name" value="PMT_4TMC"/>
    <property type="match status" value="1"/>
</dbReference>
<comment type="pathway">
    <text evidence="2 10">Protein modification; protein glycosylation.</text>
</comment>
<feature type="transmembrane region" description="Helical" evidence="10">
    <location>
        <begin position="61"/>
        <end position="78"/>
    </location>
</feature>
<evidence type="ECO:0000256" key="6">
    <source>
        <dbReference type="ARBA" id="ARBA00022692"/>
    </source>
</evidence>
<organism evidence="13 14">
    <name type="scientific">Corynebacterium mustelae</name>
    <dbReference type="NCBI Taxonomy" id="571915"/>
    <lineage>
        <taxon>Bacteria</taxon>
        <taxon>Bacillati</taxon>
        <taxon>Actinomycetota</taxon>
        <taxon>Actinomycetes</taxon>
        <taxon>Mycobacteriales</taxon>
        <taxon>Corynebacteriaceae</taxon>
        <taxon>Corynebacterium</taxon>
    </lineage>
</organism>
<keyword evidence="6 10" id="KW-0812">Transmembrane</keyword>
<feature type="transmembrane region" description="Helical" evidence="10">
    <location>
        <begin position="296"/>
        <end position="318"/>
    </location>
</feature>
<sequence>MRKLNYKQVTIIRVITLEKRQRRLTPPTMAQVTHSTTYTGTFTKPTVPTTPKTLRWTKHDTHAFTLIGLWALVTRFAWLNSATAQGTPIFDEKHYVPQAWDMVQSWINPLIGGIESNPGYGLVVHPPLAKQIEAIGELVFGYTPLGWRFMAALFGSATILLIMGVARQITGSTTVATFAGLLGLFDGVLLIASRYGMLDIFQTFFIVAAAYCLIRDFNQLHHRLHAAWVAGRLGTSAYGPRFGFRWWRFAAGINLGLALSVKWSGLYYMAFFGVMSVLFDVYLRRKYKIHRPIRGMLVRDAAAAFASIVLVPIAVYAWSWRAWFSSETAVYRHAATDGTITADSWLNKLPDTLASWLYYHQSVLEFHASLTTSAGHVHPWDSKPWTWLVAGRPILYFSATDIECYAGTCRRMIYLFGTPAIWWLTVPVLVWTTWQVIATKNIRMSIPLIAFAAGFLPWLIGYDRQMYFFYATPLVPFTIIMIAYVLGTLLGRGRLIHPRLLPAPIHTGSVAVTTYLGLVLAMFVYFSPILYGYPVPDSVYESLMWLPSWR</sequence>
<dbReference type="Pfam" id="PF02366">
    <property type="entry name" value="PMT"/>
    <property type="match status" value="1"/>
</dbReference>
<feature type="transmembrane region" description="Helical" evidence="10">
    <location>
        <begin position="145"/>
        <end position="166"/>
    </location>
</feature>
<comment type="subcellular location">
    <subcellularLocation>
        <location evidence="10">Cell membrane</location>
    </subcellularLocation>
    <subcellularLocation>
        <location evidence="1">Endomembrane system</location>
        <topology evidence="1">Multi-pass membrane protein</topology>
    </subcellularLocation>
</comment>
<dbReference type="InterPro" id="IPR032421">
    <property type="entry name" value="PMT_4TMC"/>
</dbReference>
<keyword evidence="4 10" id="KW-0328">Glycosyltransferase</keyword>
<name>A0A0G3GXT1_9CORY</name>
<dbReference type="PANTHER" id="PTHR10050">
    <property type="entry name" value="DOLICHYL-PHOSPHATE-MANNOSE--PROTEIN MANNOSYLTRANSFERASE"/>
    <property type="match status" value="1"/>
</dbReference>
<dbReference type="InterPro" id="IPR027005">
    <property type="entry name" value="PMT-like"/>
</dbReference>
<evidence type="ECO:0000313" key="14">
    <source>
        <dbReference type="Proteomes" id="UP000035199"/>
    </source>
</evidence>
<protein>
    <recommendedName>
        <fullName evidence="9 10">Polyprenol-phosphate-mannose--protein mannosyltransferase</fullName>
        <ecNumber evidence="10">2.4.1.-</ecNumber>
    </recommendedName>
</protein>
<proteinExistence type="inferred from homology"/>
<dbReference type="PANTHER" id="PTHR10050:SF46">
    <property type="entry name" value="PROTEIN O-MANNOSYL-TRANSFERASE 2"/>
    <property type="match status" value="1"/>
</dbReference>
<evidence type="ECO:0000256" key="2">
    <source>
        <dbReference type="ARBA" id="ARBA00004922"/>
    </source>
</evidence>
<dbReference type="UniPathway" id="UPA00378"/>
<keyword evidence="5 10" id="KW-0808">Transferase</keyword>
<evidence type="ECO:0000256" key="4">
    <source>
        <dbReference type="ARBA" id="ARBA00022676"/>
    </source>
</evidence>
<reference evidence="14" key="2">
    <citation type="submission" date="2015-05" db="EMBL/GenBank/DDBJ databases">
        <title>Complete genome sequence of Corynebacterium mustelae DSM 45274, isolated from various tissues of a male ferret with lethal sepsis.</title>
        <authorList>
            <person name="Ruckert C."/>
            <person name="Albersmeier A."/>
            <person name="Winkler A."/>
            <person name="Tauch A."/>
        </authorList>
    </citation>
    <scope>NUCLEOTIDE SEQUENCE [LARGE SCALE GENOMIC DNA]</scope>
    <source>
        <strain evidence="14">DSM 45274</strain>
    </source>
</reference>
<keyword evidence="14" id="KW-1185">Reference proteome</keyword>
<dbReference type="PATRIC" id="fig|571915.4.peg.1072"/>
<feature type="domain" description="ArnT-like N-terminal" evidence="11">
    <location>
        <begin position="125"/>
        <end position="317"/>
    </location>
</feature>
<accession>A0A0G3GXT1</accession>
<keyword evidence="10" id="KW-1003">Cell membrane</keyword>
<dbReference type="AlphaFoldDB" id="A0A0G3GXT1"/>
<feature type="transmembrane region" description="Helical" evidence="10">
    <location>
        <begin position="467"/>
        <end position="490"/>
    </location>
</feature>
<feature type="transmembrane region" description="Helical" evidence="10">
    <location>
        <begin position="510"/>
        <end position="533"/>
    </location>
</feature>
<dbReference type="GO" id="GO:0004169">
    <property type="term" value="F:dolichyl-phosphate-mannose-protein mannosyltransferase activity"/>
    <property type="evidence" value="ECO:0007669"/>
    <property type="project" value="UniProtKB-UniRule"/>
</dbReference>
<feature type="domain" description="Protein O-mannosyl-transferase C-terminal four TM" evidence="12">
    <location>
        <begin position="354"/>
        <end position="549"/>
    </location>
</feature>
<dbReference type="GO" id="GO:0005886">
    <property type="term" value="C:plasma membrane"/>
    <property type="evidence" value="ECO:0007669"/>
    <property type="project" value="UniProtKB-SubCell"/>
</dbReference>
<dbReference type="STRING" id="571915.CMUST_05060"/>
<feature type="transmembrane region" description="Helical" evidence="10">
    <location>
        <begin position="420"/>
        <end position="437"/>
    </location>
</feature>
<dbReference type="Proteomes" id="UP000035199">
    <property type="component" value="Chromosome"/>
</dbReference>
<feature type="transmembrane region" description="Helical" evidence="10">
    <location>
        <begin position="444"/>
        <end position="461"/>
    </location>
</feature>
<dbReference type="EC" id="2.4.1.-" evidence="10"/>
<evidence type="ECO:0000313" key="13">
    <source>
        <dbReference type="EMBL" id="AKK05350.1"/>
    </source>
</evidence>
<keyword evidence="8 10" id="KW-0472">Membrane</keyword>
<evidence type="ECO:0000256" key="3">
    <source>
        <dbReference type="ARBA" id="ARBA00007222"/>
    </source>
</evidence>
<dbReference type="KEGG" id="cmv:CMUST_05060"/>
<feature type="transmembrane region" description="Helical" evidence="10">
    <location>
        <begin position="197"/>
        <end position="214"/>
    </location>
</feature>
<dbReference type="GO" id="GO:0012505">
    <property type="term" value="C:endomembrane system"/>
    <property type="evidence" value="ECO:0007669"/>
    <property type="project" value="UniProtKB-SubCell"/>
</dbReference>
<evidence type="ECO:0000256" key="1">
    <source>
        <dbReference type="ARBA" id="ARBA00004127"/>
    </source>
</evidence>
<evidence type="ECO:0000256" key="7">
    <source>
        <dbReference type="ARBA" id="ARBA00022989"/>
    </source>
</evidence>
<evidence type="ECO:0000259" key="12">
    <source>
        <dbReference type="Pfam" id="PF16192"/>
    </source>
</evidence>
<evidence type="ECO:0000256" key="10">
    <source>
        <dbReference type="RuleBase" id="RU367007"/>
    </source>
</evidence>
<reference evidence="13 14" key="1">
    <citation type="journal article" date="2015" name="Genome Announc.">
        <title>Complete Genome Sequence of the Type Strain Corynebacterium mustelae DSM 45274, Isolated from Various Tissues of a Male Ferret with Lethal Sepsis.</title>
        <authorList>
            <person name="Ruckert C."/>
            <person name="Eimer J."/>
            <person name="Winkler A."/>
            <person name="Tauch A."/>
        </authorList>
    </citation>
    <scope>NUCLEOTIDE SEQUENCE [LARGE SCALE GENOMIC DNA]</scope>
    <source>
        <strain evidence="13 14">DSM 45274</strain>
    </source>
</reference>